<name>A0A1D5APK4_9VIRU</name>
<evidence type="ECO:0000313" key="1">
    <source>
        <dbReference type="EMBL" id="AOH69152.1"/>
    </source>
</evidence>
<reference evidence="1" key="1">
    <citation type="journal article" date="2016" name="PLoS ONE">
        <title>Analysis of Genetic Variation across the Encapsidated Genome of Microplitis demolitor Bracovirus in Parasitoid Wasps.</title>
        <authorList>
            <person name="Burke G.R."/>
        </authorList>
    </citation>
    <scope>NUCLEOTIDE SEQUENCE</scope>
    <source>
        <strain evidence="1">UGA</strain>
    </source>
</reference>
<accession>A0A1D5APK4</accession>
<gene>
    <name evidence="1" type="ORF">A6F54_83</name>
</gene>
<dbReference type="EMBL" id="KX223741">
    <property type="protein sequence ID" value="AOH69152.1"/>
    <property type="molecule type" value="Genomic_DNA"/>
</dbReference>
<proteinExistence type="predicted"/>
<protein>
    <submittedName>
        <fullName evidence="1">Uncharacterized protein</fullName>
    </submittedName>
</protein>
<sequence length="145" mass="16614">MSVYEAKKSTVTRESRAVSSTAVSSRIGNVNTDIDDITLLVTVKPIIESLLNYINIVAANIHHSHSIDLQRDGQSRVAKLKKYILLRDVYLKTLQDDMMPYLQLYKQKVETVEDLEEQVIVNRRIFNNVTIGLAHIMMLLDRDIE</sequence>
<organism evidence="1">
    <name type="scientific">Microplitis mediator bracovirus</name>
    <dbReference type="NCBI Taxonomy" id="1836595"/>
    <lineage>
        <taxon>Viruses</taxon>
        <taxon>Viruses incertae sedis</taxon>
        <taxon>Polydnaviriformidae</taxon>
        <taxon>Bracoviriform</taxon>
    </lineage>
</organism>